<dbReference type="PROSITE" id="PS50888">
    <property type="entry name" value="BHLH"/>
    <property type="match status" value="1"/>
</dbReference>
<keyword evidence="2" id="KW-0804">Transcription</keyword>
<dbReference type="InterPro" id="IPR036638">
    <property type="entry name" value="HLH_DNA-bd_sf"/>
</dbReference>
<keyword evidence="6" id="KW-1185">Reference proteome</keyword>
<proteinExistence type="predicted"/>
<dbReference type="SMART" id="SM00353">
    <property type="entry name" value="HLH"/>
    <property type="match status" value="1"/>
</dbReference>
<evidence type="ECO:0000313" key="6">
    <source>
        <dbReference type="Proteomes" id="UP001476798"/>
    </source>
</evidence>
<keyword evidence="1" id="KW-0805">Transcription regulation</keyword>
<dbReference type="Pfam" id="PF00010">
    <property type="entry name" value="HLH"/>
    <property type="match status" value="1"/>
</dbReference>
<dbReference type="PANTHER" id="PTHR19290:SF150">
    <property type="entry name" value="ATONAL BHLH TRANSCRIPTION FACTOR 1B"/>
    <property type="match status" value="1"/>
</dbReference>
<feature type="compositionally biased region" description="Polar residues" evidence="3">
    <location>
        <begin position="242"/>
        <end position="273"/>
    </location>
</feature>
<feature type="domain" description="BHLH" evidence="4">
    <location>
        <begin position="119"/>
        <end position="171"/>
    </location>
</feature>
<evidence type="ECO:0000256" key="3">
    <source>
        <dbReference type="SAM" id="MobiDB-lite"/>
    </source>
</evidence>
<dbReference type="InterPro" id="IPR011598">
    <property type="entry name" value="bHLH_dom"/>
</dbReference>
<comment type="caution">
    <text evidence="5">The sequence shown here is derived from an EMBL/GenBank/DDBJ whole genome shotgun (WGS) entry which is preliminary data.</text>
</comment>
<protein>
    <recommendedName>
        <fullName evidence="4">BHLH domain-containing protein</fullName>
    </recommendedName>
</protein>
<feature type="region of interest" description="Disordered" evidence="3">
    <location>
        <begin position="97"/>
        <end position="123"/>
    </location>
</feature>
<dbReference type="SUPFAM" id="SSF47459">
    <property type="entry name" value="HLH, helix-loop-helix DNA-binding domain"/>
    <property type="match status" value="1"/>
</dbReference>
<feature type="region of interest" description="Disordered" evidence="3">
    <location>
        <begin position="238"/>
        <end position="273"/>
    </location>
</feature>
<dbReference type="InterPro" id="IPR032661">
    <property type="entry name" value="ATOH1_bHLH"/>
</dbReference>
<gene>
    <name evidence="5" type="ORF">GOODEAATRI_005686</name>
</gene>
<dbReference type="CDD" id="cd19713">
    <property type="entry name" value="bHLH_TS_ATOH1"/>
    <property type="match status" value="1"/>
</dbReference>
<sequence length="273" mass="30246">MGDVGDTVCTRGAWLVRVHRRRLSQMMATKAEFSGWPEYPEDFALLQQRSLAHISSKTWISSNSVCAFSRRESHAVAEAEISLEKIGSVGKLHECASTETGHARASNGDKGSSLGPQRHRRVAANARERRRMHGLNKAFDELRSVIPSLENEKKLSKYDTLQMAQIYITELSELLAGVVQQESRGPRSGPGTADKTSRRNLIHSLRPDAAVQTPILLTEEEQQQQRDPSINHMIILRPPSVLESNKSQASTTNSSDGESSNLSDMEDSQSGRQ</sequence>
<evidence type="ECO:0000256" key="1">
    <source>
        <dbReference type="ARBA" id="ARBA00023015"/>
    </source>
</evidence>
<dbReference type="EMBL" id="JAHRIO010090222">
    <property type="protein sequence ID" value="MEQ2187531.1"/>
    <property type="molecule type" value="Genomic_DNA"/>
</dbReference>
<name>A0ABV0PVM7_9TELE</name>
<evidence type="ECO:0000259" key="4">
    <source>
        <dbReference type="PROSITE" id="PS50888"/>
    </source>
</evidence>
<dbReference type="InterPro" id="IPR050359">
    <property type="entry name" value="bHLH_transcription_factors"/>
</dbReference>
<accession>A0ABV0PVM7</accession>
<feature type="region of interest" description="Disordered" evidence="3">
    <location>
        <begin position="180"/>
        <end position="207"/>
    </location>
</feature>
<dbReference type="PANTHER" id="PTHR19290">
    <property type="entry name" value="BASIC HELIX-LOOP-HELIX PROTEIN NEUROGENIN-RELATED"/>
    <property type="match status" value="1"/>
</dbReference>
<dbReference type="Gene3D" id="4.10.280.10">
    <property type="entry name" value="Helix-loop-helix DNA-binding domain"/>
    <property type="match status" value="1"/>
</dbReference>
<organism evidence="5 6">
    <name type="scientific">Goodea atripinnis</name>
    <dbReference type="NCBI Taxonomy" id="208336"/>
    <lineage>
        <taxon>Eukaryota</taxon>
        <taxon>Metazoa</taxon>
        <taxon>Chordata</taxon>
        <taxon>Craniata</taxon>
        <taxon>Vertebrata</taxon>
        <taxon>Euteleostomi</taxon>
        <taxon>Actinopterygii</taxon>
        <taxon>Neopterygii</taxon>
        <taxon>Teleostei</taxon>
        <taxon>Neoteleostei</taxon>
        <taxon>Acanthomorphata</taxon>
        <taxon>Ovalentaria</taxon>
        <taxon>Atherinomorphae</taxon>
        <taxon>Cyprinodontiformes</taxon>
        <taxon>Goodeidae</taxon>
        <taxon>Goodea</taxon>
    </lineage>
</organism>
<dbReference type="Proteomes" id="UP001476798">
    <property type="component" value="Unassembled WGS sequence"/>
</dbReference>
<reference evidence="5 6" key="1">
    <citation type="submission" date="2021-06" db="EMBL/GenBank/DDBJ databases">
        <authorList>
            <person name="Palmer J.M."/>
        </authorList>
    </citation>
    <scope>NUCLEOTIDE SEQUENCE [LARGE SCALE GENOMIC DNA]</scope>
    <source>
        <strain evidence="5 6">GA_2019</strain>
        <tissue evidence="5">Muscle</tissue>
    </source>
</reference>
<evidence type="ECO:0000313" key="5">
    <source>
        <dbReference type="EMBL" id="MEQ2187531.1"/>
    </source>
</evidence>
<evidence type="ECO:0000256" key="2">
    <source>
        <dbReference type="ARBA" id="ARBA00023163"/>
    </source>
</evidence>